<accession>A0A816YNA8</accession>
<keyword evidence="3" id="KW-0341">Growth regulation</keyword>
<dbReference type="KEGG" id="bna:106358231"/>
<name>A0A816YNA8_BRANA</name>
<protein>
    <submittedName>
        <fullName evidence="5">(rape) hypothetical protein</fullName>
    </submittedName>
</protein>
<dbReference type="PANTHER" id="PTHR31175">
    <property type="entry name" value="AUXIN-RESPONSIVE FAMILY PROTEIN"/>
    <property type="match status" value="1"/>
</dbReference>
<dbReference type="OMA" id="MKRGSCK"/>
<dbReference type="OrthoDB" id="1904727at2759"/>
<dbReference type="Proteomes" id="UP001295469">
    <property type="component" value="Chromosome A07"/>
</dbReference>
<feature type="region of interest" description="Disordered" evidence="4">
    <location>
        <begin position="93"/>
        <end position="113"/>
    </location>
</feature>
<organism evidence="5">
    <name type="scientific">Brassica napus</name>
    <name type="common">Rape</name>
    <dbReference type="NCBI Taxonomy" id="3708"/>
    <lineage>
        <taxon>Eukaryota</taxon>
        <taxon>Viridiplantae</taxon>
        <taxon>Streptophyta</taxon>
        <taxon>Embryophyta</taxon>
        <taxon>Tracheophyta</taxon>
        <taxon>Spermatophyta</taxon>
        <taxon>Magnoliopsida</taxon>
        <taxon>eudicotyledons</taxon>
        <taxon>Gunneridae</taxon>
        <taxon>Pentapetalae</taxon>
        <taxon>rosids</taxon>
        <taxon>malvids</taxon>
        <taxon>Brassicales</taxon>
        <taxon>Brassicaceae</taxon>
        <taxon>Brassiceae</taxon>
        <taxon>Brassica</taxon>
    </lineage>
</organism>
<comment type="similarity">
    <text evidence="1">Belongs to the ARG7 family.</text>
</comment>
<dbReference type="AlphaFoldDB" id="A0A816YNA8"/>
<proteinExistence type="inferred from homology"/>
<dbReference type="EMBL" id="HG994361">
    <property type="protein sequence ID" value="CAF2162870.1"/>
    <property type="molecule type" value="Genomic_DNA"/>
</dbReference>
<gene>
    <name evidence="5" type="ORF">DARMORV10_A07P15760.1</name>
</gene>
<sequence>MKRGSCKSLRLTDMMEKWRKWKKGHFAVYTREGRRFVLPLDYLKHPIFQVLLEMAEEEFGSTICGPLQVPCDGGLMDHILMLLRKRSLYGHGDNEDDDDDDDDDDDVKKKQKNHVVSSMSMSCKGASSVSYIFPLFRCNAAHDLNKLQSLVL</sequence>
<dbReference type="Pfam" id="PF02519">
    <property type="entry name" value="Auxin_inducible"/>
    <property type="match status" value="1"/>
</dbReference>
<feature type="compositionally biased region" description="Acidic residues" evidence="4">
    <location>
        <begin position="94"/>
        <end position="105"/>
    </location>
</feature>
<reference evidence="5" key="1">
    <citation type="submission" date="2021-01" db="EMBL/GenBank/DDBJ databases">
        <authorList>
            <consortium name="Genoscope - CEA"/>
            <person name="William W."/>
        </authorList>
    </citation>
    <scope>NUCLEOTIDE SEQUENCE</scope>
</reference>
<evidence type="ECO:0000256" key="1">
    <source>
        <dbReference type="ARBA" id="ARBA00006974"/>
    </source>
</evidence>
<dbReference type="Gramene" id="CDY01371">
    <property type="protein sequence ID" value="CDY01371"/>
    <property type="gene ID" value="GSBRNA2T00112349001"/>
</dbReference>
<dbReference type="InterPro" id="IPR003676">
    <property type="entry name" value="SAUR_fam"/>
</dbReference>
<dbReference type="GO" id="GO:0009733">
    <property type="term" value="P:response to auxin"/>
    <property type="evidence" value="ECO:0007669"/>
    <property type="project" value="InterPro"/>
</dbReference>
<evidence type="ECO:0000256" key="3">
    <source>
        <dbReference type="ARBA" id="ARBA00022604"/>
    </source>
</evidence>
<evidence type="ECO:0000313" key="5">
    <source>
        <dbReference type="EMBL" id="CAF2162870.1"/>
    </source>
</evidence>
<evidence type="ECO:0000256" key="4">
    <source>
        <dbReference type="SAM" id="MobiDB-lite"/>
    </source>
</evidence>
<keyword evidence="2" id="KW-0217">Developmental protein</keyword>
<evidence type="ECO:0000256" key="2">
    <source>
        <dbReference type="ARBA" id="ARBA00022473"/>
    </source>
</evidence>